<gene>
    <name evidence="1" type="ORF">CTEN210_12602</name>
</gene>
<sequence>MSCIKHTHTSSTKGRGTKQVSFGFIRIREFLVCPGDSPSVSDGPPLSLSWEQVGESTVEIGHNDEQVDTKRTGFERNLSVSSELSLSNNCPRLSHTERRAILRNLGYSYKSIQESTNNAAMARREREKVATAYKMKRKRTERIKEFFHCKRGPGVRALLVS</sequence>
<dbReference type="EMBL" id="BLLK01000051">
    <property type="protein sequence ID" value="GFH56126.1"/>
    <property type="molecule type" value="Genomic_DNA"/>
</dbReference>
<keyword evidence="2" id="KW-1185">Reference proteome</keyword>
<comment type="caution">
    <text evidence="1">The sequence shown here is derived from an EMBL/GenBank/DDBJ whole genome shotgun (WGS) entry which is preliminary data.</text>
</comment>
<evidence type="ECO:0000313" key="1">
    <source>
        <dbReference type="EMBL" id="GFH56126.1"/>
    </source>
</evidence>
<dbReference type="Proteomes" id="UP001054902">
    <property type="component" value="Unassembled WGS sequence"/>
</dbReference>
<accession>A0AAD3D1I0</accession>
<protein>
    <submittedName>
        <fullName evidence="1">Uncharacterized protein</fullName>
    </submittedName>
</protein>
<reference evidence="1 2" key="1">
    <citation type="journal article" date="2021" name="Sci. Rep.">
        <title>The genome of the diatom Chaetoceros tenuissimus carries an ancient integrated fragment of an extant virus.</title>
        <authorList>
            <person name="Hongo Y."/>
            <person name="Kimura K."/>
            <person name="Takaki Y."/>
            <person name="Yoshida Y."/>
            <person name="Baba S."/>
            <person name="Kobayashi G."/>
            <person name="Nagasaki K."/>
            <person name="Hano T."/>
            <person name="Tomaru Y."/>
        </authorList>
    </citation>
    <scope>NUCLEOTIDE SEQUENCE [LARGE SCALE GENOMIC DNA]</scope>
    <source>
        <strain evidence="1 2">NIES-3715</strain>
    </source>
</reference>
<organism evidence="1 2">
    <name type="scientific">Chaetoceros tenuissimus</name>
    <dbReference type="NCBI Taxonomy" id="426638"/>
    <lineage>
        <taxon>Eukaryota</taxon>
        <taxon>Sar</taxon>
        <taxon>Stramenopiles</taxon>
        <taxon>Ochrophyta</taxon>
        <taxon>Bacillariophyta</taxon>
        <taxon>Coscinodiscophyceae</taxon>
        <taxon>Chaetocerotophycidae</taxon>
        <taxon>Chaetocerotales</taxon>
        <taxon>Chaetocerotaceae</taxon>
        <taxon>Chaetoceros</taxon>
    </lineage>
</organism>
<evidence type="ECO:0000313" key="2">
    <source>
        <dbReference type="Proteomes" id="UP001054902"/>
    </source>
</evidence>
<proteinExistence type="predicted"/>
<dbReference type="AlphaFoldDB" id="A0AAD3D1I0"/>
<name>A0AAD3D1I0_9STRA</name>